<organism evidence="3">
    <name type="scientific">marine metagenome</name>
    <dbReference type="NCBI Taxonomy" id="408172"/>
    <lineage>
        <taxon>unclassified sequences</taxon>
        <taxon>metagenomes</taxon>
        <taxon>ecological metagenomes</taxon>
    </lineage>
</organism>
<keyword evidence="1" id="KW-1133">Transmembrane helix</keyword>
<feature type="transmembrane region" description="Helical" evidence="1">
    <location>
        <begin position="105"/>
        <end position="129"/>
    </location>
</feature>
<dbReference type="AlphaFoldDB" id="A0A381SQB9"/>
<dbReference type="InterPro" id="IPR009936">
    <property type="entry name" value="DUF1468"/>
</dbReference>
<dbReference type="Pfam" id="PF07331">
    <property type="entry name" value="TctB"/>
    <property type="match status" value="1"/>
</dbReference>
<keyword evidence="1" id="KW-0472">Membrane</keyword>
<keyword evidence="1" id="KW-0812">Transmembrane</keyword>
<evidence type="ECO:0000256" key="1">
    <source>
        <dbReference type="SAM" id="Phobius"/>
    </source>
</evidence>
<feature type="transmembrane region" description="Helical" evidence="1">
    <location>
        <begin position="29"/>
        <end position="47"/>
    </location>
</feature>
<accession>A0A381SQB9</accession>
<feature type="domain" description="DUF1468" evidence="2">
    <location>
        <begin position="3"/>
        <end position="130"/>
    </location>
</feature>
<sequence length="139" mass="15259">MIFCAAGFWLTAGFNEVPAMLSQNVPPTFFPRLVLTIIAGLSVVLILRGSRSHKTPVAEVPRLVFITALVIIAAVAVTEVVGTFPVLVLVSAVLPFCWKERRLHFIAFLAISLPVSIYLIFTMALGVRFPRGLILEFFS</sequence>
<evidence type="ECO:0000313" key="3">
    <source>
        <dbReference type="EMBL" id="SVA05508.1"/>
    </source>
</evidence>
<feature type="transmembrane region" description="Helical" evidence="1">
    <location>
        <begin position="82"/>
        <end position="98"/>
    </location>
</feature>
<dbReference type="EMBL" id="UINC01003347">
    <property type="protein sequence ID" value="SVA05508.1"/>
    <property type="molecule type" value="Genomic_DNA"/>
</dbReference>
<feature type="transmembrane region" description="Helical" evidence="1">
    <location>
        <begin position="59"/>
        <end position="76"/>
    </location>
</feature>
<name>A0A381SQB9_9ZZZZ</name>
<gene>
    <name evidence="3" type="ORF">METZ01_LOCUS58362</name>
</gene>
<protein>
    <recommendedName>
        <fullName evidence="2">DUF1468 domain-containing protein</fullName>
    </recommendedName>
</protein>
<evidence type="ECO:0000259" key="2">
    <source>
        <dbReference type="Pfam" id="PF07331"/>
    </source>
</evidence>
<reference evidence="3" key="1">
    <citation type="submission" date="2018-05" db="EMBL/GenBank/DDBJ databases">
        <authorList>
            <person name="Lanie J.A."/>
            <person name="Ng W.-L."/>
            <person name="Kazmierczak K.M."/>
            <person name="Andrzejewski T.M."/>
            <person name="Davidsen T.M."/>
            <person name="Wayne K.J."/>
            <person name="Tettelin H."/>
            <person name="Glass J.I."/>
            <person name="Rusch D."/>
            <person name="Podicherti R."/>
            <person name="Tsui H.-C.T."/>
            <person name="Winkler M.E."/>
        </authorList>
    </citation>
    <scope>NUCLEOTIDE SEQUENCE</scope>
</reference>
<proteinExistence type="predicted"/>